<comment type="similarity">
    <text evidence="6">Belongs to the peptidase S26 family. IMP1 subfamily.</text>
</comment>
<dbReference type="InterPro" id="IPR019757">
    <property type="entry name" value="Pept_S26A_signal_pept_1_Lys-AS"/>
</dbReference>
<keyword evidence="2 7" id="KW-0999">Mitochondrion inner membrane</keyword>
<evidence type="ECO:0000256" key="1">
    <source>
        <dbReference type="ARBA" id="ARBA00004273"/>
    </source>
</evidence>
<dbReference type="SUPFAM" id="SSF51306">
    <property type="entry name" value="LexA/Signal peptidase"/>
    <property type="match status" value="1"/>
</dbReference>
<gene>
    <name evidence="9" type="ORF">HYPBUDRAFT_152518</name>
</gene>
<dbReference type="OrthoDB" id="308440at2759"/>
<dbReference type="GO" id="GO:0042720">
    <property type="term" value="C:mitochondrial inner membrane peptidase complex"/>
    <property type="evidence" value="ECO:0007669"/>
    <property type="project" value="EnsemblFungi"/>
</dbReference>
<evidence type="ECO:0000259" key="8">
    <source>
        <dbReference type="Pfam" id="PF10502"/>
    </source>
</evidence>
<keyword evidence="5" id="KW-0472">Membrane</keyword>
<evidence type="ECO:0000256" key="7">
    <source>
        <dbReference type="RuleBase" id="RU362041"/>
    </source>
</evidence>
<evidence type="ECO:0000256" key="2">
    <source>
        <dbReference type="ARBA" id="ARBA00022792"/>
    </source>
</evidence>
<dbReference type="PRINTS" id="PR00727">
    <property type="entry name" value="LEADERPTASE"/>
</dbReference>
<dbReference type="EC" id="3.4.21.-" evidence="7"/>
<dbReference type="InterPro" id="IPR052064">
    <property type="entry name" value="Mito_IMP1_subunit"/>
</dbReference>
<dbReference type="CDD" id="cd06530">
    <property type="entry name" value="S26_SPase_I"/>
    <property type="match status" value="1"/>
</dbReference>
<name>A0A1E4RKC8_9ASCO</name>
<sequence>MLPTMQNNSDWVHAVKSYRLGRGIDMGDCIVALKPTDPYHYVCKRITGMPGDVILVDPSSSSELTNTPTEIIKHDGFNKYIKVPEGHVWVTGDNLSASLDSRSYSCIPMGLIKGKIVAVNSANRGLTNEEGKLWFWNFRKMENSFIDK</sequence>
<dbReference type="PANTHER" id="PTHR12383">
    <property type="entry name" value="PROTEASE FAMILY S26 MITOCHONDRIAL INNER MEMBRANE PROTEASE-RELATED"/>
    <property type="match status" value="1"/>
</dbReference>
<dbReference type="PROSITE" id="PS00760">
    <property type="entry name" value="SPASE_I_2"/>
    <property type="match status" value="1"/>
</dbReference>
<evidence type="ECO:0000256" key="4">
    <source>
        <dbReference type="ARBA" id="ARBA00023128"/>
    </source>
</evidence>
<reference evidence="10" key="1">
    <citation type="submission" date="2016-05" db="EMBL/GenBank/DDBJ databases">
        <title>Comparative genomics of biotechnologically important yeasts.</title>
        <authorList>
            <consortium name="DOE Joint Genome Institute"/>
            <person name="Riley R."/>
            <person name="Haridas S."/>
            <person name="Wolfe K.H."/>
            <person name="Lopes M.R."/>
            <person name="Hittinger C.T."/>
            <person name="Goker M."/>
            <person name="Salamov A."/>
            <person name="Wisecaver J."/>
            <person name="Long T.M."/>
            <person name="Aerts A.L."/>
            <person name="Barry K."/>
            <person name="Choi C."/>
            <person name="Clum A."/>
            <person name="Coughlan A.Y."/>
            <person name="Deshpande S."/>
            <person name="Douglass A.P."/>
            <person name="Hanson S.J."/>
            <person name="Klenk H.-P."/>
            <person name="Labutti K."/>
            <person name="Lapidus A."/>
            <person name="Lindquist E."/>
            <person name="Lipzen A."/>
            <person name="Meier-Kolthoff J.P."/>
            <person name="Ohm R.A."/>
            <person name="Otillar R.P."/>
            <person name="Pangilinan J."/>
            <person name="Peng Y."/>
            <person name="Rokas A."/>
            <person name="Rosa C.A."/>
            <person name="Scheuner C."/>
            <person name="Sibirny A.A."/>
            <person name="Slot J.C."/>
            <person name="Stielow J.B."/>
            <person name="Sun H."/>
            <person name="Kurtzman C.P."/>
            <person name="Blackwell M."/>
            <person name="Grigoriev I.V."/>
            <person name="Jeffries T.W."/>
        </authorList>
    </citation>
    <scope>NUCLEOTIDE SEQUENCE [LARGE SCALE GENOMIC DNA]</scope>
    <source>
        <strain evidence="10">NRRL Y-1933</strain>
    </source>
</reference>
<evidence type="ECO:0000256" key="3">
    <source>
        <dbReference type="ARBA" id="ARBA00022801"/>
    </source>
</evidence>
<evidence type="ECO:0000313" key="10">
    <source>
        <dbReference type="Proteomes" id="UP000095085"/>
    </source>
</evidence>
<dbReference type="PANTHER" id="PTHR12383:SF16">
    <property type="entry name" value="MITOCHONDRIAL INNER MEMBRANE PROTEASE SUBUNIT 1"/>
    <property type="match status" value="1"/>
</dbReference>
<accession>A0A1E4RKC8</accession>
<keyword evidence="3 7" id="KW-0378">Hydrolase</keyword>
<dbReference type="GO" id="GO:0006465">
    <property type="term" value="P:signal peptide processing"/>
    <property type="evidence" value="ECO:0007669"/>
    <property type="project" value="InterPro"/>
</dbReference>
<dbReference type="AlphaFoldDB" id="A0A1E4RKC8"/>
<dbReference type="RefSeq" id="XP_020076747.1">
    <property type="nucleotide sequence ID" value="XM_020221060.1"/>
</dbReference>
<dbReference type="EMBL" id="KV454540">
    <property type="protein sequence ID" value="ODV67680.1"/>
    <property type="molecule type" value="Genomic_DNA"/>
</dbReference>
<dbReference type="GeneID" id="30995610"/>
<feature type="domain" description="Peptidase S26" evidence="8">
    <location>
        <begin position="75"/>
        <end position="118"/>
    </location>
</feature>
<dbReference type="GO" id="GO:0006627">
    <property type="term" value="P:protein processing involved in protein targeting to mitochondrion"/>
    <property type="evidence" value="ECO:0007669"/>
    <property type="project" value="EnsemblFungi"/>
</dbReference>
<comment type="subcellular location">
    <subcellularLocation>
        <location evidence="1 7">Mitochondrion inner membrane</location>
    </subcellularLocation>
</comment>
<keyword evidence="4 7" id="KW-0496">Mitochondrion</keyword>
<dbReference type="InterPro" id="IPR000223">
    <property type="entry name" value="Pept_S26A_signal_pept_1"/>
</dbReference>
<evidence type="ECO:0000313" key="9">
    <source>
        <dbReference type="EMBL" id="ODV67680.1"/>
    </source>
</evidence>
<keyword evidence="10" id="KW-1185">Reference proteome</keyword>
<dbReference type="Gene3D" id="2.10.109.10">
    <property type="entry name" value="Umud Fragment, subunit A"/>
    <property type="match status" value="1"/>
</dbReference>
<dbReference type="Pfam" id="PF10502">
    <property type="entry name" value="Peptidase_S26"/>
    <property type="match status" value="1"/>
</dbReference>
<dbReference type="InterPro" id="IPR036286">
    <property type="entry name" value="LexA/Signal_pep-like_sf"/>
</dbReference>
<evidence type="ECO:0000256" key="5">
    <source>
        <dbReference type="ARBA" id="ARBA00023136"/>
    </source>
</evidence>
<dbReference type="NCBIfam" id="TIGR02227">
    <property type="entry name" value="sigpep_I_bact"/>
    <property type="match status" value="1"/>
</dbReference>
<dbReference type="Proteomes" id="UP000095085">
    <property type="component" value="Unassembled WGS sequence"/>
</dbReference>
<dbReference type="CDD" id="cd06462">
    <property type="entry name" value="Peptidase_S24_S26"/>
    <property type="match status" value="1"/>
</dbReference>
<keyword evidence="7" id="KW-0645">Protease</keyword>
<proteinExistence type="inferred from homology"/>
<protein>
    <recommendedName>
        <fullName evidence="7">Mitochondrial inner membrane protease subunit</fullName>
        <ecNumber evidence="7">3.4.21.-</ecNumber>
    </recommendedName>
</protein>
<dbReference type="InterPro" id="IPR019533">
    <property type="entry name" value="Peptidase_S26"/>
</dbReference>
<dbReference type="GO" id="GO:0004252">
    <property type="term" value="F:serine-type endopeptidase activity"/>
    <property type="evidence" value="ECO:0007669"/>
    <property type="project" value="InterPro"/>
</dbReference>
<evidence type="ECO:0000256" key="6">
    <source>
        <dbReference type="ARBA" id="ARBA00038445"/>
    </source>
</evidence>
<organism evidence="9 10">
    <name type="scientific">Hyphopichia burtonii NRRL Y-1933</name>
    <dbReference type="NCBI Taxonomy" id="984485"/>
    <lineage>
        <taxon>Eukaryota</taxon>
        <taxon>Fungi</taxon>
        <taxon>Dikarya</taxon>
        <taxon>Ascomycota</taxon>
        <taxon>Saccharomycotina</taxon>
        <taxon>Pichiomycetes</taxon>
        <taxon>Debaryomycetaceae</taxon>
        <taxon>Hyphopichia</taxon>
    </lineage>
</organism>
<dbReference type="STRING" id="984485.A0A1E4RKC8"/>